<dbReference type="Proteomes" id="UP000250186">
    <property type="component" value="Unassembled WGS sequence"/>
</dbReference>
<reference evidence="2 3" key="1">
    <citation type="submission" date="2016-02" db="EMBL/GenBank/DDBJ databases">
        <title>Species-wide whole genome sequencing reveals diversity, host range in Lonsdalea quercina.</title>
        <authorList>
            <person name="Li Y."/>
        </authorList>
    </citation>
    <scope>NUCLEOTIDE SEQUENCE [LARGE SCALE GENOMIC DNA]</scope>
    <source>
        <strain evidence="2 3">CFCC 12721</strain>
    </source>
</reference>
<evidence type="ECO:0000313" key="2">
    <source>
        <dbReference type="EMBL" id="RAT33429.1"/>
    </source>
</evidence>
<accession>A0ABX9ERK9</accession>
<sequence length="131" mass="15271">MNSTIEQEYLAGIRVIEHNIYPAGIDDADDMILSTVVFMFLDRSRIPAIIQNMQQLTVAGAIQPDCDGDIGRELPLRTALSFPFKEDEVSRYYEAWEIVKYSQDVGEWRKTDEDRNRIELRFATLLARKWR</sequence>
<evidence type="ECO:0000313" key="3">
    <source>
        <dbReference type="Proteomes" id="UP000250186"/>
    </source>
</evidence>
<organism evidence="2 3">
    <name type="scientific">Lonsdalea populi</name>
    <dbReference type="NCBI Taxonomy" id="1172565"/>
    <lineage>
        <taxon>Bacteria</taxon>
        <taxon>Pseudomonadati</taxon>
        <taxon>Pseudomonadota</taxon>
        <taxon>Gammaproteobacteria</taxon>
        <taxon>Enterobacterales</taxon>
        <taxon>Pectobacteriaceae</taxon>
        <taxon>Lonsdalea</taxon>
    </lineage>
</organism>
<dbReference type="RefSeq" id="WP_232100051.1">
    <property type="nucleotide sequence ID" value="NZ_CP065534.1"/>
</dbReference>
<name>A0ABX9ERK9_9GAMM</name>
<protein>
    <recommendedName>
        <fullName evidence="1">Tellurite resistance methyltransferase TehB-like domain-containing protein</fullName>
    </recommendedName>
</protein>
<gene>
    <name evidence="2" type="ORF">AU492_10590</name>
</gene>
<feature type="domain" description="Tellurite resistance methyltransferase TehB-like" evidence="1">
    <location>
        <begin position="2"/>
        <end position="126"/>
    </location>
</feature>
<keyword evidence="3" id="KW-1185">Reference proteome</keyword>
<comment type="caution">
    <text evidence="2">The sequence shown here is derived from an EMBL/GenBank/DDBJ whole genome shotgun (WGS) entry which is preliminary data.</text>
</comment>
<proteinExistence type="predicted"/>
<dbReference type="Pfam" id="PF03848">
    <property type="entry name" value="TehB"/>
    <property type="match status" value="1"/>
</dbReference>
<dbReference type="Gene3D" id="3.40.50.150">
    <property type="entry name" value="Vaccinia Virus protein VP39"/>
    <property type="match status" value="1"/>
</dbReference>
<dbReference type="InterPro" id="IPR015985">
    <property type="entry name" value="TehB-like_dom"/>
</dbReference>
<dbReference type="InterPro" id="IPR029063">
    <property type="entry name" value="SAM-dependent_MTases_sf"/>
</dbReference>
<evidence type="ECO:0000259" key="1">
    <source>
        <dbReference type="Pfam" id="PF03848"/>
    </source>
</evidence>
<dbReference type="GeneID" id="61122972"/>
<dbReference type="EMBL" id="LUSW01000022">
    <property type="protein sequence ID" value="RAT33429.1"/>
    <property type="molecule type" value="Genomic_DNA"/>
</dbReference>